<evidence type="ECO:0000256" key="7">
    <source>
        <dbReference type="SAM" id="SignalP"/>
    </source>
</evidence>
<dbReference type="Gene3D" id="2.60.40.10">
    <property type="entry name" value="Immunoglobulins"/>
    <property type="match status" value="1"/>
</dbReference>
<dbReference type="PROSITE" id="PS50835">
    <property type="entry name" value="IG_LIKE"/>
    <property type="match status" value="1"/>
</dbReference>
<dbReference type="Proteomes" id="UP000007635">
    <property type="component" value="Chromosome II"/>
</dbReference>
<reference evidence="10" key="2">
    <citation type="submission" date="2025-08" db="UniProtKB">
        <authorList>
            <consortium name="Ensembl"/>
        </authorList>
    </citation>
    <scope>IDENTIFICATION</scope>
</reference>
<dbReference type="InterPro" id="IPR016201">
    <property type="entry name" value="PSI"/>
</dbReference>
<dbReference type="PANTHER" id="PTHR11036">
    <property type="entry name" value="SEMAPHORIN"/>
    <property type="match status" value="1"/>
</dbReference>
<evidence type="ECO:0000256" key="1">
    <source>
        <dbReference type="ARBA" id="ARBA00004370"/>
    </source>
</evidence>
<dbReference type="SUPFAM" id="SSF103575">
    <property type="entry name" value="Plexin repeat"/>
    <property type="match status" value="1"/>
</dbReference>
<dbReference type="InterPro" id="IPR036352">
    <property type="entry name" value="Semap_dom_sf"/>
</dbReference>
<dbReference type="InterPro" id="IPR036179">
    <property type="entry name" value="Ig-like_dom_sf"/>
</dbReference>
<feature type="domain" description="Sema" evidence="9">
    <location>
        <begin position="1"/>
        <end position="417"/>
    </location>
</feature>
<keyword evidence="3" id="KW-0472">Membrane</keyword>
<dbReference type="Pfam" id="PF01437">
    <property type="entry name" value="PSI"/>
    <property type="match status" value="1"/>
</dbReference>
<keyword evidence="5" id="KW-0325">Glycoprotein</keyword>
<dbReference type="FunFam" id="2.60.40.10:FF:001170">
    <property type="entry name" value="Sema domain, immunoglobulin domain (Ig), short basic domain, secreted, (Semaphorin) 3F"/>
    <property type="match status" value="1"/>
</dbReference>
<comment type="caution">
    <text evidence="6">Lacks conserved residue(s) required for the propagation of feature annotation.</text>
</comment>
<keyword evidence="7" id="KW-0732">Signal</keyword>
<dbReference type="GO" id="GO:0000122">
    <property type="term" value="P:negative regulation of transcription by RNA polymerase II"/>
    <property type="evidence" value="ECO:0007669"/>
    <property type="project" value="TreeGrafter"/>
</dbReference>
<sequence length="589" mass="66857">MLPLRLTVYVFFICVRSLTATSPLPARMTFTEKDMAMKRLPLPRHHVPVEIILEGEHETVIAAGHKHLTSLNFQNTTSVEISVPWSDPRPSEDRNFNITVVHKREADNVFFLCGTNGMKTLCCDMIPQTVISTLHTLDPKRMLASTSSGNTELLREDTVKHYVGLVLSREKEPDKSKVYAFYREKNKDQGMYSEMWLAFVTRVCTVDRGGSKNILQFSWTSQMNARLSCGHADSRQHFSELVDVTTVHAEQWEQTRIYALFRNEWGMSAVCVYTIEDIEQIFKTSPFKDADEQTGRPRECVADSTNIPKNVLKMIQMNSEMKESVQPVDNSGPLLSNHHLYTHIHVHGSPNNRHPTVLFLSLNNGAIHKVMQDESRTFVIAEYQPFNHRAHVVSIRLDPPSRKLYVSSRTEVVQLNVANCSQYGDSCELCVLARDPYCGWDGTRCTPETEGTLQDLTQGNHDICASKVQPHPKASGHFTSTHAEEESLVTLPLKAKYFLRCPVSSHHAQYTWHHHGSSTSCSWSEQWCLFLVDSMGPEQEGTYTCVSEEMGYRRELAQHELQVSGEAAGRWRSPLVWLCLAAALIQSWC</sequence>
<dbReference type="SUPFAM" id="SSF101912">
    <property type="entry name" value="Sema domain"/>
    <property type="match status" value="1"/>
</dbReference>
<dbReference type="SUPFAM" id="SSF48726">
    <property type="entry name" value="Immunoglobulin"/>
    <property type="match status" value="1"/>
</dbReference>
<evidence type="ECO:0000256" key="5">
    <source>
        <dbReference type="ARBA" id="ARBA00023180"/>
    </source>
</evidence>
<feature type="domain" description="Ig-like" evidence="8">
    <location>
        <begin position="472"/>
        <end position="564"/>
    </location>
</feature>
<name>A0AAQ4R403_GASAC</name>
<dbReference type="Gene3D" id="3.30.1680.10">
    <property type="entry name" value="ligand-binding face of the semaphorins, domain 2"/>
    <property type="match status" value="1"/>
</dbReference>
<feature type="signal peptide" evidence="7">
    <location>
        <begin position="1"/>
        <end position="20"/>
    </location>
</feature>
<evidence type="ECO:0000256" key="3">
    <source>
        <dbReference type="ARBA" id="ARBA00023136"/>
    </source>
</evidence>
<organism evidence="10 11">
    <name type="scientific">Gasterosteus aculeatus aculeatus</name>
    <name type="common">three-spined stickleback</name>
    <dbReference type="NCBI Taxonomy" id="481459"/>
    <lineage>
        <taxon>Eukaryota</taxon>
        <taxon>Metazoa</taxon>
        <taxon>Chordata</taxon>
        <taxon>Craniata</taxon>
        <taxon>Vertebrata</taxon>
        <taxon>Euteleostomi</taxon>
        <taxon>Actinopterygii</taxon>
        <taxon>Neopterygii</taxon>
        <taxon>Teleostei</taxon>
        <taxon>Neoteleostei</taxon>
        <taxon>Acanthomorphata</taxon>
        <taxon>Eupercaria</taxon>
        <taxon>Perciformes</taxon>
        <taxon>Cottioidei</taxon>
        <taxon>Gasterosteales</taxon>
        <taxon>Gasterosteidae</taxon>
        <taxon>Gasterosteus</taxon>
    </lineage>
</organism>
<evidence type="ECO:0008006" key="12">
    <source>
        <dbReference type="Google" id="ProtNLM"/>
    </source>
</evidence>
<dbReference type="InterPro" id="IPR007110">
    <property type="entry name" value="Ig-like_dom"/>
</dbReference>
<dbReference type="InterPro" id="IPR002165">
    <property type="entry name" value="Plexin_repeat"/>
</dbReference>
<dbReference type="GO" id="GO:0005886">
    <property type="term" value="C:plasma membrane"/>
    <property type="evidence" value="ECO:0007669"/>
    <property type="project" value="TreeGrafter"/>
</dbReference>
<dbReference type="GO" id="GO:0001755">
    <property type="term" value="P:neural crest cell migration"/>
    <property type="evidence" value="ECO:0007669"/>
    <property type="project" value="TreeGrafter"/>
</dbReference>
<dbReference type="SMART" id="SM00630">
    <property type="entry name" value="Sema"/>
    <property type="match status" value="1"/>
</dbReference>
<dbReference type="AlphaFoldDB" id="A0AAQ4R403"/>
<evidence type="ECO:0000313" key="10">
    <source>
        <dbReference type="Ensembl" id="ENSGACP00000057850.1"/>
    </source>
</evidence>
<dbReference type="InterPro" id="IPR013783">
    <property type="entry name" value="Ig-like_fold"/>
</dbReference>
<dbReference type="GO" id="GO:0007411">
    <property type="term" value="P:axon guidance"/>
    <property type="evidence" value="ECO:0007669"/>
    <property type="project" value="TreeGrafter"/>
</dbReference>
<dbReference type="SMART" id="SM00423">
    <property type="entry name" value="PSI"/>
    <property type="match status" value="1"/>
</dbReference>
<dbReference type="GO" id="GO:0045499">
    <property type="term" value="F:chemorepellent activity"/>
    <property type="evidence" value="ECO:0007669"/>
    <property type="project" value="TreeGrafter"/>
</dbReference>
<evidence type="ECO:0000259" key="9">
    <source>
        <dbReference type="PROSITE" id="PS51004"/>
    </source>
</evidence>
<dbReference type="InterPro" id="IPR001627">
    <property type="entry name" value="Semap_dom"/>
</dbReference>
<evidence type="ECO:0000256" key="4">
    <source>
        <dbReference type="ARBA" id="ARBA00023157"/>
    </source>
</evidence>
<dbReference type="InterPro" id="IPR027231">
    <property type="entry name" value="Semaphorin"/>
</dbReference>
<comment type="subcellular location">
    <subcellularLocation>
        <location evidence="1">Membrane</location>
    </subcellularLocation>
</comment>
<dbReference type="GO" id="GO:0005615">
    <property type="term" value="C:extracellular space"/>
    <property type="evidence" value="ECO:0007669"/>
    <property type="project" value="TreeGrafter"/>
</dbReference>
<evidence type="ECO:0000313" key="11">
    <source>
        <dbReference type="Proteomes" id="UP000007635"/>
    </source>
</evidence>
<keyword evidence="11" id="KW-1185">Reference proteome</keyword>
<dbReference type="GO" id="GO:0043931">
    <property type="term" value="P:ossification involved in bone maturation"/>
    <property type="evidence" value="ECO:0007669"/>
    <property type="project" value="TreeGrafter"/>
</dbReference>
<dbReference type="PANTHER" id="PTHR11036:SF144">
    <property type="entry name" value="SEMAPHORIN-7A-LIKE"/>
    <property type="match status" value="1"/>
</dbReference>
<comment type="similarity">
    <text evidence="2">Belongs to the semaphorin family.</text>
</comment>
<protein>
    <recommendedName>
        <fullName evidence="12">Sema domain-containing protein</fullName>
    </recommendedName>
</protein>
<accession>A0AAQ4R403</accession>
<dbReference type="Gene3D" id="2.130.10.10">
    <property type="entry name" value="YVTN repeat-like/Quinoprotein amine dehydrogenase"/>
    <property type="match status" value="1"/>
</dbReference>
<dbReference type="InterPro" id="IPR015943">
    <property type="entry name" value="WD40/YVTN_repeat-like_dom_sf"/>
</dbReference>
<dbReference type="GO" id="GO:0071526">
    <property type="term" value="P:semaphorin-plexin signaling pathway"/>
    <property type="evidence" value="ECO:0007669"/>
    <property type="project" value="TreeGrafter"/>
</dbReference>
<reference evidence="10 11" key="1">
    <citation type="journal article" date="2021" name="G3 (Bethesda)">
        <title>Improved contiguity of the threespine stickleback genome using long-read sequencing.</title>
        <authorList>
            <person name="Nath S."/>
            <person name="Shaw D.E."/>
            <person name="White M.A."/>
        </authorList>
    </citation>
    <scope>NUCLEOTIDE SEQUENCE [LARGE SCALE GENOMIC DNA]</scope>
    <source>
        <strain evidence="10 11">Lake Benthic</strain>
    </source>
</reference>
<dbReference type="Ensembl" id="ENSGACT00000063516.1">
    <property type="protein sequence ID" value="ENSGACP00000057850.1"/>
    <property type="gene ID" value="ENSGACG00000014696.2"/>
</dbReference>
<feature type="chain" id="PRO_5043055042" description="Sema domain-containing protein" evidence="7">
    <location>
        <begin position="21"/>
        <end position="589"/>
    </location>
</feature>
<dbReference type="PROSITE" id="PS51004">
    <property type="entry name" value="SEMA"/>
    <property type="match status" value="1"/>
</dbReference>
<evidence type="ECO:0000256" key="6">
    <source>
        <dbReference type="PROSITE-ProRule" id="PRU00352"/>
    </source>
</evidence>
<dbReference type="Pfam" id="PF01403">
    <property type="entry name" value="Sema"/>
    <property type="match status" value="1"/>
</dbReference>
<dbReference type="GO" id="GO:0030215">
    <property type="term" value="F:semaphorin receptor binding"/>
    <property type="evidence" value="ECO:0007669"/>
    <property type="project" value="InterPro"/>
</dbReference>
<dbReference type="GeneTree" id="ENSGT00940000158358"/>
<dbReference type="GO" id="GO:0030335">
    <property type="term" value="P:positive regulation of cell migration"/>
    <property type="evidence" value="ECO:0007669"/>
    <property type="project" value="TreeGrafter"/>
</dbReference>
<evidence type="ECO:0000256" key="2">
    <source>
        <dbReference type="ARBA" id="ARBA00009492"/>
    </source>
</evidence>
<proteinExistence type="inferred from homology"/>
<evidence type="ECO:0000259" key="8">
    <source>
        <dbReference type="PROSITE" id="PS50835"/>
    </source>
</evidence>
<reference evidence="10" key="3">
    <citation type="submission" date="2025-09" db="UniProtKB">
        <authorList>
            <consortium name="Ensembl"/>
        </authorList>
    </citation>
    <scope>IDENTIFICATION</scope>
</reference>
<keyword evidence="4" id="KW-1015">Disulfide bond</keyword>